<dbReference type="SUPFAM" id="SSF54862">
    <property type="entry name" value="4Fe-4S ferredoxins"/>
    <property type="match status" value="1"/>
</dbReference>
<keyword evidence="2" id="KW-0408">Iron</keyword>
<dbReference type="SUPFAM" id="SSF52218">
    <property type="entry name" value="Flavoproteins"/>
    <property type="match status" value="1"/>
</dbReference>
<dbReference type="NCBIfam" id="NF038196">
    <property type="entry name" value="ferrodoxin_EFR1"/>
    <property type="match status" value="1"/>
</dbReference>
<dbReference type="AlphaFoldDB" id="A0A9D1TBD1"/>
<evidence type="ECO:0000256" key="3">
    <source>
        <dbReference type="ARBA" id="ARBA00023014"/>
    </source>
</evidence>
<proteinExistence type="predicted"/>
<reference evidence="5" key="2">
    <citation type="journal article" date="2021" name="PeerJ">
        <title>Extensive microbial diversity within the chicken gut microbiome revealed by metagenomics and culture.</title>
        <authorList>
            <person name="Gilroy R."/>
            <person name="Ravi A."/>
            <person name="Getino M."/>
            <person name="Pursley I."/>
            <person name="Horton D.L."/>
            <person name="Alikhan N.F."/>
            <person name="Baker D."/>
            <person name="Gharbi K."/>
            <person name="Hall N."/>
            <person name="Watson M."/>
            <person name="Adriaenssens E.M."/>
            <person name="Foster-Nyarko E."/>
            <person name="Jarju S."/>
            <person name="Secka A."/>
            <person name="Antonio M."/>
            <person name="Oren A."/>
            <person name="Chaudhuri R.R."/>
            <person name="La Ragione R."/>
            <person name="Hildebrand F."/>
            <person name="Pallen M.J."/>
        </authorList>
    </citation>
    <scope>NUCLEOTIDE SEQUENCE</scope>
    <source>
        <strain evidence="5">CHK188-20938</strain>
    </source>
</reference>
<dbReference type="GO" id="GO:0051536">
    <property type="term" value="F:iron-sulfur cluster binding"/>
    <property type="evidence" value="ECO:0007669"/>
    <property type="project" value="UniProtKB-KW"/>
</dbReference>
<feature type="domain" description="4Fe-4S ferredoxin-type" evidence="4">
    <location>
        <begin position="214"/>
        <end position="237"/>
    </location>
</feature>
<dbReference type="PROSITE" id="PS00198">
    <property type="entry name" value="4FE4S_FER_1"/>
    <property type="match status" value="1"/>
</dbReference>
<dbReference type="Gene3D" id="3.30.70.20">
    <property type="match status" value="1"/>
</dbReference>
<evidence type="ECO:0000256" key="1">
    <source>
        <dbReference type="ARBA" id="ARBA00022723"/>
    </source>
</evidence>
<evidence type="ECO:0000313" key="5">
    <source>
        <dbReference type="EMBL" id="HIV25572.1"/>
    </source>
</evidence>
<dbReference type="Gene3D" id="3.40.50.360">
    <property type="match status" value="1"/>
</dbReference>
<accession>A0A9D1TBD1</accession>
<dbReference type="Pfam" id="PF13237">
    <property type="entry name" value="Fer4_10"/>
    <property type="match status" value="1"/>
</dbReference>
<dbReference type="Proteomes" id="UP000824169">
    <property type="component" value="Unassembled WGS sequence"/>
</dbReference>
<dbReference type="PROSITE" id="PS51379">
    <property type="entry name" value="4FE4S_FER_2"/>
    <property type="match status" value="2"/>
</dbReference>
<dbReference type="GO" id="GO:0046872">
    <property type="term" value="F:metal ion binding"/>
    <property type="evidence" value="ECO:0007669"/>
    <property type="project" value="UniProtKB-KW"/>
</dbReference>
<reference evidence="5" key="1">
    <citation type="submission" date="2020-10" db="EMBL/GenBank/DDBJ databases">
        <authorList>
            <person name="Gilroy R."/>
        </authorList>
    </citation>
    <scope>NUCLEOTIDE SEQUENCE</scope>
    <source>
        <strain evidence="5">CHK188-20938</strain>
    </source>
</reference>
<keyword evidence="3" id="KW-0411">Iron-sulfur</keyword>
<dbReference type="InterPro" id="IPR047964">
    <property type="entry name" value="EFR1-like"/>
</dbReference>
<organism evidence="5 6">
    <name type="scientific">Candidatus Scatomonas pullistercoris</name>
    <dbReference type="NCBI Taxonomy" id="2840920"/>
    <lineage>
        <taxon>Bacteria</taxon>
        <taxon>Bacillati</taxon>
        <taxon>Bacillota</taxon>
        <taxon>Clostridia</taxon>
        <taxon>Lachnospirales</taxon>
        <taxon>Lachnospiraceae</taxon>
        <taxon>Lachnospiraceae incertae sedis</taxon>
        <taxon>Candidatus Scatomonas</taxon>
    </lineage>
</organism>
<evidence type="ECO:0000256" key="2">
    <source>
        <dbReference type="ARBA" id="ARBA00023004"/>
    </source>
</evidence>
<dbReference type="InterPro" id="IPR029039">
    <property type="entry name" value="Flavoprotein-like_sf"/>
</dbReference>
<protein>
    <submittedName>
        <fullName evidence="5">EFR1 family ferrodoxin</fullName>
    </submittedName>
</protein>
<comment type="caution">
    <text evidence="5">The sequence shown here is derived from an EMBL/GenBank/DDBJ whole genome shotgun (WGS) entry which is preliminary data.</text>
</comment>
<dbReference type="InterPro" id="IPR017896">
    <property type="entry name" value="4Fe4S_Fe-S-bd"/>
</dbReference>
<feature type="domain" description="4Fe-4S ferredoxin-type" evidence="4">
    <location>
        <begin position="179"/>
        <end position="209"/>
    </location>
</feature>
<keyword evidence="1" id="KW-0479">Metal-binding</keyword>
<evidence type="ECO:0000313" key="6">
    <source>
        <dbReference type="Proteomes" id="UP000824169"/>
    </source>
</evidence>
<gene>
    <name evidence="5" type="ORF">IAB71_07270</name>
</gene>
<dbReference type="InterPro" id="IPR017900">
    <property type="entry name" value="4Fe4S_Fe_S_CS"/>
</dbReference>
<evidence type="ECO:0000259" key="4">
    <source>
        <dbReference type="PROSITE" id="PS51379"/>
    </source>
</evidence>
<sequence>MILYFTGTGNSRLAAEILAKDLGEAAVSLNTVFKEKTKWRFHSETPFVFVAPVYAWRLPLKVEQVMKKAEFSGSRRVYVAATMGAHAGLAGEYCEKIIRGRGMEFMGFTGIRMPDNYMVAYRMPSPEIARRRIRASLPALHGTAQRIRQGEPLAPMKIKKGDGRLSGPVNWAFNHFMVKFARFTVSDACVRCGKCVRQCPADNIVMEEGRVRFKNRCMFCLACLHQCPAHAIDYHGKAAENGYYTCPVQTEEELAEQQKRG</sequence>
<dbReference type="EMBL" id="DVOO01000020">
    <property type="protein sequence ID" value="HIV25572.1"/>
    <property type="molecule type" value="Genomic_DNA"/>
</dbReference>
<name>A0A9D1TBD1_9FIRM</name>